<dbReference type="Gene3D" id="2.170.130.10">
    <property type="entry name" value="TonB-dependent receptor, plug domain"/>
    <property type="match status" value="1"/>
</dbReference>
<sequence length="1004" mass="111018">MVVTRDTPSPVEKKQNGLLITGKITDAETKDGLPGVNVMVMRTLNGVISRRDGSFSIEAQPGDMLRFTYTGYESVQEQVGSAAYFPIAMKPSGAMGEVVVLGFGQSQKKIAQTGAVASISTREIKQSPAANIANALTGRLPGLVTVQRSGEPGNDGPELFIRGRATLNNNAPLITIDGVEKAPDVVELSSLDPNEVESVTILKDASATALYGVKGANGVIIIKTRRGREGKPAINTSVQTSVQEATRIPKYLDSYHFALLANEAYKNDNPNGVLLPYSAEALKAYESGSDPYKYPNVNWMNEMLKPALMTRANFNISGGSPMIKYFVNAGYTSQNGLYKAEKNDKYDASLKYRRYNFRSNIDIEFDKDFSVGLSLFGAIENQNTPNVNTQDIFNYLQKTPPNAYPIQYPNGLYGGTTRGNPFALVNTTGYRQYFNSSLSGMFTAMRRLDFITTGLFLKGNFSFDGYSRTSLTRSKEVKTALYKGSGDFNDTASYSFTGADVPLRTPESGYSQNRSTWLDFSLNYDRSFGAHNFTGLLLVNRQQKVLAGSSLIPFVSQGLVSRVTWNWRNKYFAEFNAGFNGTDNFAKNKRYGFFPAGSIGWVVSKEAFLENSSVIDYLKLRASYGLTGSDQLGNRRWLFISEYVSGTGYGFGTDQLTAIAGRQEGAMANADVTWEKARKLNIGVEVTLWRNLLSANVDVFREKRNDILITRGVIPDLLGVSAGNLTPANMGVVVNRGVELELNHRHRIGKVRYSLRANGSFARNKILFRDEISYPYDYLRGTGQQIGQIFGFTAIGFFNSQEEILNSPRQFGNLIPGDIKYKDLNGDGVIDNNDKGPIGRSTVPEFLYGISGNVSWKNFDVSVLFQGAGNYSARFSHEGAWEFYNGAKVMEQHLGRWTPETAATATYPALHYGQNTNNHQEFSSFFLKNATYLRLKNVEIGYTFRKLHIGKHTGISSLRVYANGMNLYTWDRMGNGSYDPEAPSGKGFFYPQLRVVNLGISADF</sequence>
<dbReference type="Gene3D" id="2.60.40.1120">
    <property type="entry name" value="Carboxypeptidase-like, regulatory domain"/>
    <property type="match status" value="1"/>
</dbReference>
<evidence type="ECO:0000313" key="4">
    <source>
        <dbReference type="Proteomes" id="UP000192276"/>
    </source>
</evidence>
<dbReference type="InterPro" id="IPR023996">
    <property type="entry name" value="TonB-dep_OMP_SusC/RagA"/>
</dbReference>
<gene>
    <name evidence="3" type="ORF">A4R26_11885</name>
</gene>
<dbReference type="EMBL" id="LWBP01000013">
    <property type="protein sequence ID" value="OQP67787.1"/>
    <property type="molecule type" value="Genomic_DNA"/>
</dbReference>
<dbReference type="GO" id="GO:0009279">
    <property type="term" value="C:cell outer membrane"/>
    <property type="evidence" value="ECO:0007669"/>
    <property type="project" value="UniProtKB-SubCell"/>
</dbReference>
<keyword evidence="1" id="KW-0472">Membrane</keyword>
<comment type="similarity">
    <text evidence="1">Belongs to the TonB-dependent receptor family.</text>
</comment>
<evidence type="ECO:0000259" key="2">
    <source>
        <dbReference type="Pfam" id="PF07715"/>
    </source>
</evidence>
<name>A0A1V9GB49_9BACT</name>
<evidence type="ECO:0000256" key="1">
    <source>
        <dbReference type="PROSITE-ProRule" id="PRU01360"/>
    </source>
</evidence>
<dbReference type="AlphaFoldDB" id="A0A1V9GB49"/>
<dbReference type="NCBIfam" id="TIGR04057">
    <property type="entry name" value="SusC_RagA_signa"/>
    <property type="match status" value="1"/>
</dbReference>
<dbReference type="STRING" id="550983.A4R26_11885"/>
<feature type="domain" description="TonB-dependent receptor plug" evidence="2">
    <location>
        <begin position="110"/>
        <end position="219"/>
    </location>
</feature>
<dbReference type="SUPFAM" id="SSF49464">
    <property type="entry name" value="Carboxypeptidase regulatory domain-like"/>
    <property type="match status" value="1"/>
</dbReference>
<organism evidence="3 4">
    <name type="scientific">Niastella populi</name>
    <dbReference type="NCBI Taxonomy" id="550983"/>
    <lineage>
        <taxon>Bacteria</taxon>
        <taxon>Pseudomonadati</taxon>
        <taxon>Bacteroidota</taxon>
        <taxon>Chitinophagia</taxon>
        <taxon>Chitinophagales</taxon>
        <taxon>Chitinophagaceae</taxon>
        <taxon>Niastella</taxon>
    </lineage>
</organism>
<comment type="subcellular location">
    <subcellularLocation>
        <location evidence="1">Cell outer membrane</location>
        <topology evidence="1">Multi-pass membrane protein</topology>
    </subcellularLocation>
</comment>
<keyword evidence="1" id="KW-1134">Transmembrane beta strand</keyword>
<keyword evidence="4" id="KW-1185">Reference proteome</keyword>
<dbReference type="PROSITE" id="PS52016">
    <property type="entry name" value="TONB_DEPENDENT_REC_3"/>
    <property type="match status" value="1"/>
</dbReference>
<dbReference type="InterPro" id="IPR023997">
    <property type="entry name" value="TonB-dep_OMP_SusC/RagA_CS"/>
</dbReference>
<dbReference type="InterPro" id="IPR012910">
    <property type="entry name" value="Plug_dom"/>
</dbReference>
<accession>A0A1V9GB49</accession>
<dbReference type="InterPro" id="IPR008969">
    <property type="entry name" value="CarboxyPept-like_regulatory"/>
</dbReference>
<reference evidence="4" key="1">
    <citation type="submission" date="2016-04" db="EMBL/GenBank/DDBJ databases">
        <authorList>
            <person name="Chen L."/>
            <person name="Zhuang W."/>
            <person name="Wang G."/>
        </authorList>
    </citation>
    <scope>NUCLEOTIDE SEQUENCE [LARGE SCALE GENOMIC DNA]</scope>
    <source>
        <strain evidence="4">208</strain>
    </source>
</reference>
<comment type="caution">
    <text evidence="3">The sequence shown here is derived from an EMBL/GenBank/DDBJ whole genome shotgun (WGS) entry which is preliminary data.</text>
</comment>
<dbReference type="FunFam" id="2.170.130.10:FF:000003">
    <property type="entry name" value="SusC/RagA family TonB-linked outer membrane protein"/>
    <property type="match status" value="1"/>
</dbReference>
<dbReference type="NCBIfam" id="TIGR04056">
    <property type="entry name" value="OMP_RagA_SusC"/>
    <property type="match status" value="1"/>
</dbReference>
<dbReference type="Proteomes" id="UP000192276">
    <property type="component" value="Unassembled WGS sequence"/>
</dbReference>
<keyword evidence="1" id="KW-0812">Transmembrane</keyword>
<proteinExistence type="inferred from homology"/>
<dbReference type="SUPFAM" id="SSF56935">
    <property type="entry name" value="Porins"/>
    <property type="match status" value="1"/>
</dbReference>
<protein>
    <recommendedName>
        <fullName evidence="2">TonB-dependent receptor plug domain-containing protein</fullName>
    </recommendedName>
</protein>
<dbReference type="InterPro" id="IPR037066">
    <property type="entry name" value="Plug_dom_sf"/>
</dbReference>
<evidence type="ECO:0000313" key="3">
    <source>
        <dbReference type="EMBL" id="OQP67787.1"/>
    </source>
</evidence>
<dbReference type="Pfam" id="PF07715">
    <property type="entry name" value="Plug"/>
    <property type="match status" value="1"/>
</dbReference>
<dbReference type="InterPro" id="IPR039426">
    <property type="entry name" value="TonB-dep_rcpt-like"/>
</dbReference>
<keyword evidence="1" id="KW-0998">Cell outer membrane</keyword>
<keyword evidence="1" id="KW-0813">Transport</keyword>
<dbReference type="Pfam" id="PF13715">
    <property type="entry name" value="CarbopepD_reg_2"/>
    <property type="match status" value="1"/>
</dbReference>